<evidence type="ECO:0000256" key="1">
    <source>
        <dbReference type="SAM" id="MobiDB-lite"/>
    </source>
</evidence>
<name>A0A7S2DA93_9EUKA</name>
<feature type="region of interest" description="Disordered" evidence="1">
    <location>
        <begin position="115"/>
        <end position="136"/>
    </location>
</feature>
<accession>A0A7S2DA93</accession>
<dbReference type="EMBL" id="HBGU01028197">
    <property type="protein sequence ID" value="CAD9448758.1"/>
    <property type="molecule type" value="Transcribed_RNA"/>
</dbReference>
<gene>
    <name evidence="2" type="ORF">CBRE1094_LOCUS15339</name>
</gene>
<sequence>MLRWLRIRLNQIRSDQIRSDSLLWPCLLLQAFPDGAKAADAQGNLPLHTAARSSFKTPELVELILAAYPDAVTMENSAGKLPHDLDRSYGAGKKSAFLKEQWAAAVGPEAAAAAEATEAARRKEEEEKEDSALDMF</sequence>
<dbReference type="AlphaFoldDB" id="A0A7S2DA93"/>
<organism evidence="2">
    <name type="scientific">Haptolina brevifila</name>
    <dbReference type="NCBI Taxonomy" id="156173"/>
    <lineage>
        <taxon>Eukaryota</taxon>
        <taxon>Haptista</taxon>
        <taxon>Haptophyta</taxon>
        <taxon>Prymnesiophyceae</taxon>
        <taxon>Prymnesiales</taxon>
        <taxon>Prymnesiaceae</taxon>
        <taxon>Haptolina</taxon>
    </lineage>
</organism>
<reference evidence="2" key="1">
    <citation type="submission" date="2021-01" db="EMBL/GenBank/DDBJ databases">
        <authorList>
            <person name="Corre E."/>
            <person name="Pelletier E."/>
            <person name="Niang G."/>
            <person name="Scheremetjew M."/>
            <person name="Finn R."/>
            <person name="Kale V."/>
            <person name="Holt S."/>
            <person name="Cochrane G."/>
            <person name="Meng A."/>
            <person name="Brown T."/>
            <person name="Cohen L."/>
        </authorList>
    </citation>
    <scope>NUCLEOTIDE SEQUENCE</scope>
    <source>
        <strain evidence="2">UTEX LB 985</strain>
    </source>
</reference>
<proteinExistence type="predicted"/>
<protein>
    <submittedName>
        <fullName evidence="2">Uncharacterized protein</fullName>
    </submittedName>
</protein>
<evidence type="ECO:0000313" key="2">
    <source>
        <dbReference type="EMBL" id="CAD9448758.1"/>
    </source>
</evidence>